<dbReference type="InterPro" id="IPR036259">
    <property type="entry name" value="MFS_trans_sf"/>
</dbReference>
<feature type="transmembrane region" description="Helical" evidence="7">
    <location>
        <begin position="480"/>
        <end position="502"/>
    </location>
</feature>
<gene>
    <name evidence="9" type="ORF">IMSHALPRED_007177</name>
</gene>
<dbReference type="GO" id="GO:0022857">
    <property type="term" value="F:transmembrane transporter activity"/>
    <property type="evidence" value="ECO:0007669"/>
    <property type="project" value="InterPro"/>
</dbReference>
<evidence type="ECO:0000256" key="2">
    <source>
        <dbReference type="ARBA" id="ARBA00022448"/>
    </source>
</evidence>
<dbReference type="OrthoDB" id="2985014at2759"/>
<dbReference type="Pfam" id="PF07690">
    <property type="entry name" value="MFS_1"/>
    <property type="match status" value="1"/>
</dbReference>
<dbReference type="Proteomes" id="UP000664534">
    <property type="component" value="Unassembled WGS sequence"/>
</dbReference>
<feature type="transmembrane region" description="Helical" evidence="7">
    <location>
        <begin position="362"/>
        <end position="381"/>
    </location>
</feature>
<dbReference type="GO" id="GO:0016020">
    <property type="term" value="C:membrane"/>
    <property type="evidence" value="ECO:0007669"/>
    <property type="project" value="UniProtKB-SubCell"/>
</dbReference>
<evidence type="ECO:0000256" key="3">
    <source>
        <dbReference type="ARBA" id="ARBA00022692"/>
    </source>
</evidence>
<feature type="transmembrane region" description="Helical" evidence="7">
    <location>
        <begin position="326"/>
        <end position="350"/>
    </location>
</feature>
<evidence type="ECO:0000313" key="9">
    <source>
        <dbReference type="EMBL" id="CAF9927297.1"/>
    </source>
</evidence>
<dbReference type="FunFam" id="1.20.1250.20:FF:000013">
    <property type="entry name" value="MFS general substrate transporter"/>
    <property type="match status" value="1"/>
</dbReference>
<accession>A0A8H3FLI7</accession>
<proteinExistence type="predicted"/>
<reference evidence="9" key="1">
    <citation type="submission" date="2021-03" db="EMBL/GenBank/DDBJ databases">
        <authorList>
            <person name="Tagirdzhanova G."/>
        </authorList>
    </citation>
    <scope>NUCLEOTIDE SEQUENCE</scope>
</reference>
<evidence type="ECO:0000256" key="6">
    <source>
        <dbReference type="SAM" id="MobiDB-lite"/>
    </source>
</evidence>
<feature type="transmembrane region" description="Helical" evidence="7">
    <location>
        <begin position="393"/>
        <end position="416"/>
    </location>
</feature>
<evidence type="ECO:0000256" key="1">
    <source>
        <dbReference type="ARBA" id="ARBA00004141"/>
    </source>
</evidence>
<comment type="caution">
    <text evidence="9">The sequence shown here is derived from an EMBL/GenBank/DDBJ whole genome shotgun (WGS) entry which is preliminary data.</text>
</comment>
<name>A0A8H3FLI7_9LECA</name>
<dbReference type="EMBL" id="CAJPDT010000046">
    <property type="protein sequence ID" value="CAF9927297.1"/>
    <property type="molecule type" value="Genomic_DNA"/>
</dbReference>
<evidence type="ECO:0000259" key="8">
    <source>
        <dbReference type="PROSITE" id="PS50850"/>
    </source>
</evidence>
<feature type="transmembrane region" description="Helical" evidence="7">
    <location>
        <begin position="221"/>
        <end position="241"/>
    </location>
</feature>
<feature type="domain" description="Major facilitator superfamily (MFS) profile" evidence="8">
    <location>
        <begin position="96"/>
        <end position="507"/>
    </location>
</feature>
<organism evidence="9 10">
    <name type="scientific">Imshaugia aleurites</name>
    <dbReference type="NCBI Taxonomy" id="172621"/>
    <lineage>
        <taxon>Eukaryota</taxon>
        <taxon>Fungi</taxon>
        <taxon>Dikarya</taxon>
        <taxon>Ascomycota</taxon>
        <taxon>Pezizomycotina</taxon>
        <taxon>Lecanoromycetes</taxon>
        <taxon>OSLEUM clade</taxon>
        <taxon>Lecanoromycetidae</taxon>
        <taxon>Lecanorales</taxon>
        <taxon>Lecanorineae</taxon>
        <taxon>Parmeliaceae</taxon>
        <taxon>Imshaugia</taxon>
    </lineage>
</organism>
<keyword evidence="10" id="KW-1185">Reference proteome</keyword>
<dbReference type="SUPFAM" id="SSF103473">
    <property type="entry name" value="MFS general substrate transporter"/>
    <property type="match status" value="1"/>
</dbReference>
<feature type="transmembrane region" description="Helical" evidence="7">
    <location>
        <begin position="96"/>
        <end position="115"/>
    </location>
</feature>
<feature type="transmembrane region" description="Helical" evidence="7">
    <location>
        <begin position="253"/>
        <end position="275"/>
    </location>
</feature>
<dbReference type="InterPro" id="IPR011701">
    <property type="entry name" value="MFS"/>
</dbReference>
<evidence type="ECO:0000256" key="4">
    <source>
        <dbReference type="ARBA" id="ARBA00022989"/>
    </source>
</evidence>
<dbReference type="PROSITE" id="PS50850">
    <property type="entry name" value="MFS"/>
    <property type="match status" value="1"/>
</dbReference>
<evidence type="ECO:0000313" key="10">
    <source>
        <dbReference type="Proteomes" id="UP000664534"/>
    </source>
</evidence>
<dbReference type="Gene3D" id="1.20.1250.20">
    <property type="entry name" value="MFS general substrate transporter like domains"/>
    <property type="match status" value="2"/>
</dbReference>
<feature type="transmembrane region" description="Helical" evidence="7">
    <location>
        <begin position="189"/>
        <end position="209"/>
    </location>
</feature>
<dbReference type="FunFam" id="1.20.1250.20:FF:000018">
    <property type="entry name" value="MFS transporter permease"/>
    <property type="match status" value="1"/>
</dbReference>
<dbReference type="AlphaFoldDB" id="A0A8H3FLI7"/>
<evidence type="ECO:0000256" key="7">
    <source>
        <dbReference type="SAM" id="Phobius"/>
    </source>
</evidence>
<dbReference type="PANTHER" id="PTHR43791">
    <property type="entry name" value="PERMEASE-RELATED"/>
    <property type="match status" value="1"/>
</dbReference>
<feature type="region of interest" description="Disordered" evidence="6">
    <location>
        <begin position="42"/>
        <end position="62"/>
    </location>
</feature>
<sequence>MGSSSSGSEDGLAMDMNEEGYLEENFELKDLTGSHNDSKYLGSTFDPGFEDSHSDEEDRSPSILRSRGASASTLQSFMLYTPEEERSVIRKFDRHLVLFVAFLYMLSFLDRSNIGNARIAGLSEDLHLSSLQYEWLLRAFYITYILFEWMTLLWKVLPPHIYLSICVASWGLIASVQSCAFSFTSLLVLRAALGIGEAGFVGVPFYLSFFYKRDELAFRTGLFISAAPLAISFASSLAWVITKIGNHIPIADWRLLFLVEGFPSIVVSVFVFLYIPDNPETARYLTLRERKVARSRLRKETVGGEAEKRVLKWSEVRETLIDPKSYLTAAMFFCSNVAFSSLPVFLPTIIKEMGYSSLTSQALSAPPYLAAFLVVLLTAYYSDRYRTRSAFVIFHALLASFGYAMMAIAGTVGASAKWRYLGVYPAAMGFFSVVTIVITWTINNQDSDSKKGTGVAMLNYIGQLGPLVGVHLYPDSDRPYYVKGMAICACFMAIVAVLAYMLRRILDLKNRRMADEESKANGEDEGLVVKNAADQGSKGFKFML</sequence>
<keyword evidence="3 7" id="KW-0812">Transmembrane</keyword>
<protein>
    <recommendedName>
        <fullName evidence="8">Major facilitator superfamily (MFS) profile domain-containing protein</fullName>
    </recommendedName>
</protein>
<keyword evidence="4 7" id="KW-1133">Transmembrane helix</keyword>
<keyword evidence="5 7" id="KW-0472">Membrane</keyword>
<comment type="subcellular location">
    <subcellularLocation>
        <location evidence="1">Membrane</location>
        <topology evidence="1">Multi-pass membrane protein</topology>
    </subcellularLocation>
</comment>
<evidence type="ECO:0000256" key="5">
    <source>
        <dbReference type="ARBA" id="ARBA00023136"/>
    </source>
</evidence>
<feature type="transmembrane region" description="Helical" evidence="7">
    <location>
        <begin position="135"/>
        <end position="154"/>
    </location>
</feature>
<feature type="transmembrane region" description="Helical" evidence="7">
    <location>
        <begin position="422"/>
        <end position="442"/>
    </location>
</feature>
<dbReference type="PANTHER" id="PTHR43791:SF27">
    <property type="entry name" value="TRANSPORTER, PUTATIVE (AFU_ORTHOLOGUE AFUA_2G15730)-RELATED"/>
    <property type="match status" value="1"/>
</dbReference>
<keyword evidence="2" id="KW-0813">Transport</keyword>
<dbReference type="InterPro" id="IPR020846">
    <property type="entry name" value="MFS_dom"/>
</dbReference>